<comment type="caution">
    <text evidence="10">The sequence shown here is derived from an EMBL/GenBank/DDBJ whole genome shotgun (WGS) entry which is preliminary data.</text>
</comment>
<feature type="transmembrane region" description="Helical" evidence="8">
    <location>
        <begin position="221"/>
        <end position="245"/>
    </location>
</feature>
<dbReference type="Pfam" id="PF00892">
    <property type="entry name" value="EamA"/>
    <property type="match status" value="2"/>
</dbReference>
<dbReference type="InterPro" id="IPR051258">
    <property type="entry name" value="Diverse_Substrate_Transporter"/>
</dbReference>
<evidence type="ECO:0000256" key="5">
    <source>
        <dbReference type="ARBA" id="ARBA00022989"/>
    </source>
</evidence>
<name>A0ABN1YTM5_9MICO</name>
<feature type="transmembrane region" description="Helical" evidence="8">
    <location>
        <begin position="131"/>
        <end position="151"/>
    </location>
</feature>
<feature type="transmembrane region" description="Helical" evidence="8">
    <location>
        <begin position="163"/>
        <end position="183"/>
    </location>
</feature>
<comment type="similarity">
    <text evidence="2">Belongs to the EamA transporter family.</text>
</comment>
<proteinExistence type="inferred from homology"/>
<gene>
    <name evidence="10" type="ORF">GCM10009640_06560</name>
</gene>
<protein>
    <submittedName>
        <fullName evidence="10">EamA family transporter</fullName>
    </submittedName>
</protein>
<feature type="transmembrane region" description="Helical" evidence="8">
    <location>
        <begin position="75"/>
        <end position="93"/>
    </location>
</feature>
<feature type="domain" description="EamA" evidence="9">
    <location>
        <begin position="166"/>
        <end position="299"/>
    </location>
</feature>
<keyword evidence="3" id="KW-1003">Cell membrane</keyword>
<evidence type="ECO:0000256" key="4">
    <source>
        <dbReference type="ARBA" id="ARBA00022692"/>
    </source>
</evidence>
<feature type="transmembrane region" description="Helical" evidence="8">
    <location>
        <begin position="257"/>
        <end position="276"/>
    </location>
</feature>
<keyword evidence="4 8" id="KW-0812">Transmembrane</keyword>
<evidence type="ECO:0000313" key="10">
    <source>
        <dbReference type="EMBL" id="GAA1419215.1"/>
    </source>
</evidence>
<dbReference type="InterPro" id="IPR037185">
    <property type="entry name" value="EmrE-like"/>
</dbReference>
<dbReference type="PANTHER" id="PTHR42920">
    <property type="entry name" value="OS03G0707200 PROTEIN-RELATED"/>
    <property type="match status" value="1"/>
</dbReference>
<feature type="transmembrane region" description="Helical" evidence="8">
    <location>
        <begin position="282"/>
        <end position="301"/>
    </location>
</feature>
<evidence type="ECO:0000256" key="2">
    <source>
        <dbReference type="ARBA" id="ARBA00007362"/>
    </source>
</evidence>
<dbReference type="RefSeq" id="WP_343917281.1">
    <property type="nucleotide sequence ID" value="NZ_BAAAKK010000001.1"/>
</dbReference>
<feature type="transmembrane region" description="Helical" evidence="8">
    <location>
        <begin position="99"/>
        <end position="119"/>
    </location>
</feature>
<feature type="domain" description="EamA" evidence="9">
    <location>
        <begin position="17"/>
        <end position="148"/>
    </location>
</feature>
<dbReference type="SUPFAM" id="SSF103481">
    <property type="entry name" value="Multidrug resistance efflux transporter EmrE"/>
    <property type="match status" value="2"/>
</dbReference>
<reference evidence="10 11" key="1">
    <citation type="journal article" date="2019" name="Int. J. Syst. Evol. Microbiol.">
        <title>The Global Catalogue of Microorganisms (GCM) 10K type strain sequencing project: providing services to taxonomists for standard genome sequencing and annotation.</title>
        <authorList>
            <consortium name="The Broad Institute Genomics Platform"/>
            <consortium name="The Broad Institute Genome Sequencing Center for Infectious Disease"/>
            <person name="Wu L."/>
            <person name="Ma J."/>
        </authorList>
    </citation>
    <scope>NUCLEOTIDE SEQUENCE [LARGE SCALE GENOMIC DNA]</scope>
    <source>
        <strain evidence="10 11">JCM 12398</strain>
    </source>
</reference>
<evidence type="ECO:0000256" key="1">
    <source>
        <dbReference type="ARBA" id="ARBA00004651"/>
    </source>
</evidence>
<evidence type="ECO:0000256" key="6">
    <source>
        <dbReference type="ARBA" id="ARBA00023136"/>
    </source>
</evidence>
<feature type="transmembrane region" description="Helical" evidence="8">
    <location>
        <begin position="195"/>
        <end position="215"/>
    </location>
</feature>
<keyword evidence="11" id="KW-1185">Reference proteome</keyword>
<dbReference type="Gene3D" id="1.10.3730.20">
    <property type="match status" value="1"/>
</dbReference>
<feature type="transmembrane region" description="Helical" evidence="8">
    <location>
        <begin position="17"/>
        <end position="37"/>
    </location>
</feature>
<keyword evidence="5 8" id="KW-1133">Transmembrane helix</keyword>
<keyword evidence="6 8" id="KW-0472">Membrane</keyword>
<dbReference type="EMBL" id="BAAAKK010000001">
    <property type="protein sequence ID" value="GAA1419215.1"/>
    <property type="molecule type" value="Genomic_DNA"/>
</dbReference>
<evidence type="ECO:0000256" key="7">
    <source>
        <dbReference type="SAM" id="MobiDB-lite"/>
    </source>
</evidence>
<evidence type="ECO:0000313" key="11">
    <source>
        <dbReference type="Proteomes" id="UP001501266"/>
    </source>
</evidence>
<accession>A0ABN1YTM5</accession>
<evidence type="ECO:0000256" key="3">
    <source>
        <dbReference type="ARBA" id="ARBA00022475"/>
    </source>
</evidence>
<evidence type="ECO:0000256" key="8">
    <source>
        <dbReference type="SAM" id="Phobius"/>
    </source>
</evidence>
<dbReference type="PANTHER" id="PTHR42920:SF5">
    <property type="entry name" value="EAMA DOMAIN-CONTAINING PROTEIN"/>
    <property type="match status" value="1"/>
</dbReference>
<dbReference type="Proteomes" id="UP001501266">
    <property type="component" value="Unassembled WGS sequence"/>
</dbReference>
<dbReference type="InterPro" id="IPR000620">
    <property type="entry name" value="EamA_dom"/>
</dbReference>
<feature type="transmembrane region" description="Helical" evidence="8">
    <location>
        <begin position="43"/>
        <end position="63"/>
    </location>
</feature>
<feature type="compositionally biased region" description="Basic and acidic residues" evidence="7">
    <location>
        <begin position="333"/>
        <end position="346"/>
    </location>
</feature>
<feature type="region of interest" description="Disordered" evidence="7">
    <location>
        <begin position="309"/>
        <end position="346"/>
    </location>
</feature>
<organism evidence="10 11">
    <name type="scientific">Agrococcus citreus</name>
    <dbReference type="NCBI Taxonomy" id="84643"/>
    <lineage>
        <taxon>Bacteria</taxon>
        <taxon>Bacillati</taxon>
        <taxon>Actinomycetota</taxon>
        <taxon>Actinomycetes</taxon>
        <taxon>Micrococcales</taxon>
        <taxon>Microbacteriaceae</taxon>
        <taxon>Agrococcus</taxon>
    </lineage>
</organism>
<comment type="subcellular location">
    <subcellularLocation>
        <location evidence="1">Cell membrane</location>
        <topology evidence="1">Multi-pass membrane protein</topology>
    </subcellularLocation>
</comment>
<sequence>MPNPPVPQLGGRRPSHAIAVLLAAVLWGTTGTVAHFAPPGSSALAIGLATFGIGGVVLAAISLRRVARVLRRRADLGWLLAGAVGVVLYPAAYYPSMTLAGVAVGNVVALGSGPIFAALLEWAVDRRRPDLRWTAATGIAVVGIVLLAIGGHGGGAAASTADAPAGVALALVAGFGYALYAFAGARLIGRGASATGAMGALFLVGGLACLGWLAIIGLGPLASVAGAATIAYLALVPMALAYLLFGYALRALPSSSATTLALAEPVVATLLAVLVVGERPTAIGWAGLVVVAVGIALLTAPRRLDVRPLTRRRPRVGSGSTDAGRIAEPGGNSDHDGAGPPHEAPR</sequence>
<evidence type="ECO:0000259" key="9">
    <source>
        <dbReference type="Pfam" id="PF00892"/>
    </source>
</evidence>